<dbReference type="STRING" id="1802579.A2310_05910"/>
<dbReference type="AlphaFoldDB" id="A0A1F4SHJ7"/>
<evidence type="ECO:0000313" key="1">
    <source>
        <dbReference type="EMBL" id="OGC19867.1"/>
    </source>
</evidence>
<proteinExistence type="predicted"/>
<comment type="caution">
    <text evidence="1">The sequence shown here is derived from an EMBL/GenBank/DDBJ whole genome shotgun (WGS) entry which is preliminary data.</text>
</comment>
<dbReference type="EMBL" id="MEUB01000058">
    <property type="protein sequence ID" value="OGC19867.1"/>
    <property type="molecule type" value="Genomic_DNA"/>
</dbReference>
<gene>
    <name evidence="1" type="ORF">A2310_05910</name>
</gene>
<protein>
    <submittedName>
        <fullName evidence="1">Uncharacterized protein</fullName>
    </submittedName>
</protein>
<evidence type="ECO:0000313" key="2">
    <source>
        <dbReference type="Proteomes" id="UP000178417"/>
    </source>
</evidence>
<accession>A0A1F4SHJ7</accession>
<sequence length="63" mass="7440">MQVSSRCSSSFFTQFKPHYKKNKISGYFLRIGKSEIFAFRVRKEFISIITKKGEKNIYGHKLC</sequence>
<name>A0A1F4SHJ7_UNCSA</name>
<dbReference type="Proteomes" id="UP000178417">
    <property type="component" value="Unassembled WGS sequence"/>
</dbReference>
<reference evidence="1 2" key="1">
    <citation type="journal article" date="2016" name="Nat. Commun.">
        <title>Thousands of microbial genomes shed light on interconnected biogeochemical processes in an aquifer system.</title>
        <authorList>
            <person name="Anantharaman K."/>
            <person name="Brown C.T."/>
            <person name="Hug L.A."/>
            <person name="Sharon I."/>
            <person name="Castelle C.J."/>
            <person name="Probst A.J."/>
            <person name="Thomas B.C."/>
            <person name="Singh A."/>
            <person name="Wilkins M.J."/>
            <person name="Karaoz U."/>
            <person name="Brodie E.L."/>
            <person name="Williams K.H."/>
            <person name="Hubbard S.S."/>
            <person name="Banfield J.F."/>
        </authorList>
    </citation>
    <scope>NUCLEOTIDE SEQUENCE [LARGE SCALE GENOMIC DNA]</scope>
</reference>
<organism evidence="1 2">
    <name type="scientific">candidate division WOR-1 bacterium RIFOXYB2_FULL_37_13</name>
    <dbReference type="NCBI Taxonomy" id="1802579"/>
    <lineage>
        <taxon>Bacteria</taxon>
        <taxon>Bacillati</taxon>
        <taxon>Saganbacteria</taxon>
    </lineage>
</organism>